<feature type="domain" description="HTH luxR-type" evidence="4">
    <location>
        <begin position="141"/>
        <end position="206"/>
    </location>
</feature>
<evidence type="ECO:0000313" key="5">
    <source>
        <dbReference type="EMBL" id="TQN37948.1"/>
    </source>
</evidence>
<protein>
    <submittedName>
        <fullName evidence="5">DNA-binding NarL/FixJ family response regulator</fullName>
    </submittedName>
</protein>
<keyword evidence="3" id="KW-0804">Transcription</keyword>
<keyword evidence="2 5" id="KW-0238">DNA-binding</keyword>
<dbReference type="AlphaFoldDB" id="A0A543P1K5"/>
<dbReference type="InterPro" id="IPR036388">
    <property type="entry name" value="WH-like_DNA-bd_sf"/>
</dbReference>
<dbReference type="Pfam" id="PF00196">
    <property type="entry name" value="GerE"/>
    <property type="match status" value="1"/>
</dbReference>
<dbReference type="Gene3D" id="1.10.10.10">
    <property type="entry name" value="Winged helix-like DNA-binding domain superfamily/Winged helix DNA-binding domain"/>
    <property type="match status" value="1"/>
</dbReference>
<dbReference type="GO" id="GO:0006355">
    <property type="term" value="P:regulation of DNA-templated transcription"/>
    <property type="evidence" value="ECO:0007669"/>
    <property type="project" value="InterPro"/>
</dbReference>
<dbReference type="PROSITE" id="PS50043">
    <property type="entry name" value="HTH_LUXR_2"/>
    <property type="match status" value="1"/>
</dbReference>
<dbReference type="PRINTS" id="PR00038">
    <property type="entry name" value="HTHLUXR"/>
</dbReference>
<dbReference type="Gene3D" id="3.40.50.2300">
    <property type="match status" value="1"/>
</dbReference>
<reference evidence="5 6" key="1">
    <citation type="submission" date="2019-06" db="EMBL/GenBank/DDBJ databases">
        <title>Sequencing the genomes of 1000 actinobacteria strains.</title>
        <authorList>
            <person name="Klenk H.-P."/>
        </authorList>
    </citation>
    <scope>NUCLEOTIDE SEQUENCE [LARGE SCALE GENOMIC DNA]</scope>
    <source>
        <strain evidence="5 6">DSM 46837</strain>
    </source>
</reference>
<dbReference type="SMART" id="SM00421">
    <property type="entry name" value="HTH_LUXR"/>
    <property type="match status" value="1"/>
</dbReference>
<organism evidence="5 6">
    <name type="scientific">Blastococcus colisei</name>
    <dbReference type="NCBI Taxonomy" id="1564162"/>
    <lineage>
        <taxon>Bacteria</taxon>
        <taxon>Bacillati</taxon>
        <taxon>Actinomycetota</taxon>
        <taxon>Actinomycetes</taxon>
        <taxon>Geodermatophilales</taxon>
        <taxon>Geodermatophilaceae</taxon>
        <taxon>Blastococcus</taxon>
    </lineage>
</organism>
<evidence type="ECO:0000256" key="1">
    <source>
        <dbReference type="ARBA" id="ARBA00023015"/>
    </source>
</evidence>
<evidence type="ECO:0000256" key="3">
    <source>
        <dbReference type="ARBA" id="ARBA00023163"/>
    </source>
</evidence>
<accession>A0A543P1K5</accession>
<evidence type="ECO:0000259" key="4">
    <source>
        <dbReference type="PROSITE" id="PS50043"/>
    </source>
</evidence>
<keyword evidence="1" id="KW-0805">Transcription regulation</keyword>
<evidence type="ECO:0000313" key="6">
    <source>
        <dbReference type="Proteomes" id="UP000319865"/>
    </source>
</evidence>
<dbReference type="CDD" id="cd06170">
    <property type="entry name" value="LuxR_C_like"/>
    <property type="match status" value="1"/>
</dbReference>
<dbReference type="InterPro" id="IPR000792">
    <property type="entry name" value="Tscrpt_reg_LuxR_C"/>
</dbReference>
<dbReference type="GO" id="GO:0003677">
    <property type="term" value="F:DNA binding"/>
    <property type="evidence" value="ECO:0007669"/>
    <property type="project" value="UniProtKB-KW"/>
</dbReference>
<dbReference type="InterPro" id="IPR016032">
    <property type="entry name" value="Sig_transdc_resp-reg_C-effctor"/>
</dbReference>
<keyword evidence="6" id="KW-1185">Reference proteome</keyword>
<proteinExistence type="predicted"/>
<comment type="caution">
    <text evidence="5">The sequence shown here is derived from an EMBL/GenBank/DDBJ whole genome shotgun (WGS) entry which is preliminary data.</text>
</comment>
<dbReference type="PANTHER" id="PTHR44688:SF16">
    <property type="entry name" value="DNA-BINDING TRANSCRIPTIONAL ACTIVATOR DEVR_DOSR"/>
    <property type="match status" value="1"/>
</dbReference>
<dbReference type="Proteomes" id="UP000319865">
    <property type="component" value="Unassembled WGS sequence"/>
</dbReference>
<gene>
    <name evidence="5" type="ORF">FHU33_4621</name>
</gene>
<name>A0A543P1K5_9ACTN</name>
<sequence length="215" mass="22808">MLLGDHDPLTRDLAADVLKTGGCEAFLCPRDESLAAAARRVRADVVLLDVSREPSPEAVERTVLSALESGARALLIADGASREQVLAGLLAGASGQVQLWTTSPQRFLRAVRQVAEGSAALHPDVAAAVLSQWRAMRSLDQPKSRSGLSTREVEILSAAADGLTNQAVARRLNLSARTVENHKARIFAKLGARNQAEAVSIAIRQGLLPNHEVGS</sequence>
<dbReference type="SUPFAM" id="SSF46894">
    <property type="entry name" value="C-terminal effector domain of the bipartite response regulators"/>
    <property type="match status" value="1"/>
</dbReference>
<dbReference type="PROSITE" id="PS00622">
    <property type="entry name" value="HTH_LUXR_1"/>
    <property type="match status" value="1"/>
</dbReference>
<evidence type="ECO:0000256" key="2">
    <source>
        <dbReference type="ARBA" id="ARBA00023125"/>
    </source>
</evidence>
<dbReference type="EMBL" id="VFQE01000002">
    <property type="protein sequence ID" value="TQN37948.1"/>
    <property type="molecule type" value="Genomic_DNA"/>
</dbReference>
<dbReference type="PANTHER" id="PTHR44688">
    <property type="entry name" value="DNA-BINDING TRANSCRIPTIONAL ACTIVATOR DEVR_DOSR"/>
    <property type="match status" value="1"/>
</dbReference>